<proteinExistence type="predicted"/>
<dbReference type="EMBL" id="LAZR01000359">
    <property type="protein sequence ID" value="KKN72586.1"/>
    <property type="molecule type" value="Genomic_DNA"/>
</dbReference>
<organism evidence="1">
    <name type="scientific">marine sediment metagenome</name>
    <dbReference type="NCBI Taxonomy" id="412755"/>
    <lineage>
        <taxon>unclassified sequences</taxon>
        <taxon>metagenomes</taxon>
        <taxon>ecological metagenomes</taxon>
    </lineage>
</organism>
<protein>
    <recommendedName>
        <fullName evidence="2">RHS repeat-associated core domain-containing protein</fullName>
    </recommendedName>
</protein>
<dbReference type="NCBIfam" id="TIGR03696">
    <property type="entry name" value="Rhs_assc_core"/>
    <property type="match status" value="1"/>
</dbReference>
<dbReference type="InterPro" id="IPR050708">
    <property type="entry name" value="T6SS_VgrG/RHS"/>
</dbReference>
<evidence type="ECO:0008006" key="2">
    <source>
        <dbReference type="Google" id="ProtNLM"/>
    </source>
</evidence>
<name>A0A0F9VGD8_9ZZZZ</name>
<gene>
    <name evidence="1" type="ORF">LCGC14_0409160</name>
</gene>
<dbReference type="InterPro" id="IPR022385">
    <property type="entry name" value="Rhs_assc_core"/>
</dbReference>
<dbReference type="PANTHER" id="PTHR32305:SF15">
    <property type="entry name" value="PROTEIN RHSA-RELATED"/>
    <property type="match status" value="1"/>
</dbReference>
<dbReference type="Gene3D" id="2.180.10.10">
    <property type="entry name" value="RHS repeat-associated core"/>
    <property type="match status" value="1"/>
</dbReference>
<reference evidence="1" key="1">
    <citation type="journal article" date="2015" name="Nature">
        <title>Complex archaea that bridge the gap between prokaryotes and eukaryotes.</title>
        <authorList>
            <person name="Spang A."/>
            <person name="Saw J.H."/>
            <person name="Jorgensen S.L."/>
            <person name="Zaremba-Niedzwiedzka K."/>
            <person name="Martijn J."/>
            <person name="Lind A.E."/>
            <person name="van Eijk R."/>
            <person name="Schleper C."/>
            <person name="Guy L."/>
            <person name="Ettema T.J."/>
        </authorList>
    </citation>
    <scope>NUCLEOTIDE SEQUENCE</scope>
</reference>
<dbReference type="PRINTS" id="PR00394">
    <property type="entry name" value="RHSPROTEIN"/>
</dbReference>
<evidence type="ECO:0000313" key="1">
    <source>
        <dbReference type="EMBL" id="KKN72586.1"/>
    </source>
</evidence>
<sequence length="513" mass="57558">MAAIARTHNKAGNMDVMPIPADEANTYDLTYDAWNRLVEVKVGEVVVTQCRYDGMHRRIATLEFVSSDNWTRTDFYYDTAWRVVEECRAEDLATSVTAGANNDKEDVITNVYAQYVWGLRYIDALILRDRDSDGNQTLDETLYYCNDANMNVTALINASGTVVERYEYTPYGQVTILDPDFTLDSDGGDGLSDVDNRILYAGYRHDTETGLYHVRHRYHHPTLGTWITRDPSGYADGMSLYEYVMGNPVVYRDPRGLTAEDRKPNLTVVTAPHEINYMTDKKKRNTILSNGNVDHVKLNTKARTEIGSALGKFAHTKWARGDKQLLPKGKAGASGFVMGWTIKAAIEVENGKCYCDLSDTKWRFLAYIILLNEQKPHPLRHTTGASVPISGTKEHEMWHVTGVPGAQRDVFYDALGVHQQGVEYDEGDYATAGMLGFVPAAEIRAKAARKRFVTLVEEELKGKGPKYVKYCEDQAALIVKEELADKTGWIANAGSYHGTRRNNGVYPARTLTD</sequence>
<comment type="caution">
    <text evidence="1">The sequence shown here is derived from an EMBL/GenBank/DDBJ whole genome shotgun (WGS) entry which is preliminary data.</text>
</comment>
<dbReference type="AlphaFoldDB" id="A0A0F9VGD8"/>
<accession>A0A0F9VGD8</accession>
<dbReference type="PANTHER" id="PTHR32305">
    <property type="match status" value="1"/>
</dbReference>